<dbReference type="STRING" id="1229726.GRFL_1690"/>
<dbReference type="OrthoDB" id="9809989at2"/>
<dbReference type="EMBL" id="CP016359">
    <property type="protein sequence ID" value="APU68414.1"/>
    <property type="molecule type" value="Genomic_DNA"/>
</dbReference>
<dbReference type="AlphaFoldDB" id="A0A1L7I5B6"/>
<dbReference type="KEGG" id="gfl:GRFL_1690"/>
<evidence type="ECO:0000313" key="2">
    <source>
        <dbReference type="Proteomes" id="UP000186230"/>
    </source>
</evidence>
<name>A0A1L7I5B6_9FLAO</name>
<gene>
    <name evidence="1" type="ORF">GRFL_1690</name>
</gene>
<dbReference type="InterPro" id="IPR032812">
    <property type="entry name" value="SbsA_Ig"/>
</dbReference>
<organism evidence="1 2">
    <name type="scientific">Christiangramia flava JLT2011</name>
    <dbReference type="NCBI Taxonomy" id="1229726"/>
    <lineage>
        <taxon>Bacteria</taxon>
        <taxon>Pseudomonadati</taxon>
        <taxon>Bacteroidota</taxon>
        <taxon>Flavobacteriia</taxon>
        <taxon>Flavobacteriales</taxon>
        <taxon>Flavobacteriaceae</taxon>
        <taxon>Christiangramia</taxon>
    </lineage>
</organism>
<keyword evidence="2" id="KW-1185">Reference proteome</keyword>
<dbReference type="Proteomes" id="UP000186230">
    <property type="component" value="Chromosome"/>
</dbReference>
<accession>A0A1L7I5B6</accession>
<dbReference type="RefSeq" id="WP_083644188.1">
    <property type="nucleotide sequence ID" value="NZ_AMRU01000001.1"/>
</dbReference>
<evidence type="ECO:0000313" key="1">
    <source>
        <dbReference type="EMBL" id="APU68414.1"/>
    </source>
</evidence>
<reference evidence="1 2" key="1">
    <citation type="submission" date="2016-07" db="EMBL/GenBank/DDBJ databases">
        <title>Multi-omics approach to identify versatile polysaccharide utilization systems of a marine flavobacterium Gramella flava.</title>
        <authorList>
            <person name="Tang K."/>
        </authorList>
    </citation>
    <scope>NUCLEOTIDE SEQUENCE [LARGE SCALE GENOMIC DNA]</scope>
    <source>
        <strain evidence="1 2">JLT2011</strain>
    </source>
</reference>
<sequence length="537" mass="61361">MKRKIPGFVLVLALLFCTVQCAKKGTIEGGPKDEDPPKFVKANPENYTTNFEGDEIRIFFDEYIKLDKPTQQIIISPPMDPKPNIMPLGTARKDIKIEIFDTLAENTTYLINFGKSIVDNNEGNSFDYFKYVFSTGDYIDSLSVSGSVRDALEKEPKEPISIYLYEKDTSYTDSAVYQKTPRYVTYSKDSIFSYSLENLKAGTYKMVAIMDKNSNYLYNPKSEKIGFIEQDIVIPTDSTYDITVFKEELAFKPNRPSQLKGNQLLFGYEGKTKLDSVQINLLNAVPENYQARIMKVKEKDTLHYWFNIRPESDSLSFEVVTPTTRDTVWARVSQQDRDSLKVSTEPGGSIGLEQDFKISANTPIVKFSEEQMSIMDQDSAAVPFTTAFNQVQNELSLQFEKRPESKYQISLLPGAVTDLFSESNDSIIQNVSTKSLRDYGTIIMTLPNVKQYPIIVQLTDTKGKVLSEKYSEASQTLNFQYLNPGKYLVRVIFDKNENGKWDTGDFLKKRQPEIIKYYRDTLEVRANFDYPKAINVE</sequence>
<proteinExistence type="predicted"/>
<dbReference type="Pfam" id="PF13205">
    <property type="entry name" value="Big_5"/>
    <property type="match status" value="1"/>
</dbReference>
<protein>
    <submittedName>
        <fullName evidence="1">Uncharacterized protein</fullName>
    </submittedName>
</protein>